<feature type="transmembrane region" description="Helical" evidence="1">
    <location>
        <begin position="113"/>
        <end position="132"/>
    </location>
</feature>
<dbReference type="PANTHER" id="PTHR13568:SF9">
    <property type="entry name" value="TRANSMEMBRANE PROTEIN 203"/>
    <property type="match status" value="1"/>
</dbReference>
<accession>C1C2N9</accession>
<dbReference type="Pfam" id="PF10269">
    <property type="entry name" value="Tmemb_185A"/>
    <property type="match status" value="1"/>
</dbReference>
<keyword evidence="1 2" id="KW-0812">Transmembrane</keyword>
<dbReference type="CDD" id="cd22816">
    <property type="entry name" value="TMEM203"/>
    <property type="match status" value="1"/>
</dbReference>
<organism evidence="2">
    <name type="scientific">Caligus clemensi</name>
    <name type="common">Sea louse</name>
    <dbReference type="NCBI Taxonomy" id="344056"/>
    <lineage>
        <taxon>Eukaryota</taxon>
        <taxon>Metazoa</taxon>
        <taxon>Ecdysozoa</taxon>
        <taxon>Arthropoda</taxon>
        <taxon>Crustacea</taxon>
        <taxon>Multicrustacea</taxon>
        <taxon>Hexanauplia</taxon>
        <taxon>Copepoda</taxon>
        <taxon>Siphonostomatoida</taxon>
        <taxon>Caligidae</taxon>
        <taxon>Caligus</taxon>
    </lineage>
</organism>
<gene>
    <name evidence="2" type="primary">TM203</name>
</gene>
<feature type="transmembrane region" description="Helical" evidence="1">
    <location>
        <begin position="12"/>
        <end position="32"/>
    </location>
</feature>
<name>C1C2N9_CALCM</name>
<dbReference type="EMBL" id="BT081118">
    <property type="protein sequence ID" value="ACO15542.1"/>
    <property type="molecule type" value="mRNA"/>
</dbReference>
<keyword evidence="1" id="KW-0472">Membrane</keyword>
<dbReference type="AlphaFoldDB" id="C1C2N9"/>
<evidence type="ECO:0000256" key="1">
    <source>
        <dbReference type="SAM" id="Phobius"/>
    </source>
</evidence>
<dbReference type="GO" id="GO:0005783">
    <property type="term" value="C:endoplasmic reticulum"/>
    <property type="evidence" value="ECO:0007669"/>
    <property type="project" value="TreeGrafter"/>
</dbReference>
<feature type="transmembrane region" description="Helical" evidence="1">
    <location>
        <begin position="44"/>
        <end position="69"/>
    </location>
</feature>
<keyword evidence="1" id="KW-1133">Transmembrane helix</keyword>
<feature type="transmembrane region" description="Helical" evidence="1">
    <location>
        <begin position="81"/>
        <end position="101"/>
    </location>
</feature>
<reference evidence="2" key="1">
    <citation type="submission" date="2009-03" db="EMBL/GenBank/DDBJ databases">
        <title>Caligus clemensi ESTs and full-length cDNAs.</title>
        <authorList>
            <person name="Yasuike M."/>
            <person name="von Schalburg K."/>
            <person name="Cooper G."/>
            <person name="Leong J."/>
            <person name="Jones S.R.M."/>
            <person name="Koop B.F."/>
        </authorList>
    </citation>
    <scope>NUCLEOTIDE SEQUENCE</scope>
    <source>
        <tissue evidence="2">Whole</tissue>
    </source>
</reference>
<dbReference type="PANTHER" id="PTHR13568">
    <property type="entry name" value="FAM11A, B PROTEIN"/>
    <property type="match status" value="1"/>
</dbReference>
<dbReference type="GO" id="GO:0006874">
    <property type="term" value="P:intracellular calcium ion homeostasis"/>
    <property type="evidence" value="ECO:0007669"/>
    <property type="project" value="TreeGrafter"/>
</dbReference>
<dbReference type="InterPro" id="IPR019396">
    <property type="entry name" value="TM_Fragile-X-F-assoc"/>
</dbReference>
<evidence type="ECO:0000313" key="2">
    <source>
        <dbReference type="EMBL" id="ACO15542.1"/>
    </source>
</evidence>
<proteinExistence type="evidence at transcript level"/>
<protein>
    <submittedName>
        <fullName evidence="2">Transmembrane protein 203</fullName>
    </submittedName>
</protein>
<sequence length="135" mass="15859">MFFQLREILRWFGLSVFEIFVGLISFTLFTILLTLKVEGFLSQWSWWLIFSPLFVSDGLNAYFVIIIYIRMHLDGSFKSAQIRVAWSLFVLMVLLVFKYFLCQKLSGEAVMDYSELMSPIFIILKLIMVRACQLS</sequence>